<feature type="compositionally biased region" description="Gly residues" evidence="1">
    <location>
        <begin position="665"/>
        <end position="677"/>
    </location>
</feature>
<dbReference type="Gene3D" id="3.10.20.90">
    <property type="entry name" value="Phosphatidylinositol 3-kinase Catalytic Subunit, Chain A, domain 1"/>
    <property type="match status" value="1"/>
</dbReference>
<dbReference type="InParanoid" id="A0A1Z5TM03"/>
<comment type="caution">
    <text evidence="2">The sequence shown here is derived from an EMBL/GenBank/DDBJ whole genome shotgun (WGS) entry which is preliminary data.</text>
</comment>
<proteinExistence type="predicted"/>
<feature type="compositionally biased region" description="Polar residues" evidence="1">
    <location>
        <begin position="176"/>
        <end position="188"/>
    </location>
</feature>
<feature type="region of interest" description="Disordered" evidence="1">
    <location>
        <begin position="485"/>
        <end position="768"/>
    </location>
</feature>
<dbReference type="OrthoDB" id="43122at2759"/>
<feature type="compositionally biased region" description="Polar residues" evidence="1">
    <location>
        <begin position="66"/>
        <end position="75"/>
    </location>
</feature>
<feature type="region of interest" description="Disordered" evidence="1">
    <location>
        <begin position="776"/>
        <end position="795"/>
    </location>
</feature>
<dbReference type="EMBL" id="MUNK01000024">
    <property type="protein sequence ID" value="OTA37054.1"/>
    <property type="molecule type" value="Genomic_DNA"/>
</dbReference>
<gene>
    <name evidence="2" type="ORF">BTJ68_03167</name>
</gene>
<feature type="compositionally biased region" description="Low complexity" evidence="1">
    <location>
        <begin position="76"/>
        <end position="85"/>
    </location>
</feature>
<dbReference type="SUPFAM" id="SSF50729">
    <property type="entry name" value="PH domain-like"/>
    <property type="match status" value="1"/>
</dbReference>
<feature type="compositionally biased region" description="Gly residues" evidence="1">
    <location>
        <begin position="624"/>
        <end position="633"/>
    </location>
</feature>
<feature type="compositionally biased region" description="Gly residues" evidence="1">
    <location>
        <begin position="851"/>
        <end position="868"/>
    </location>
</feature>
<dbReference type="PANTHER" id="PTHR38700">
    <property type="entry name" value="YALI0E22418P"/>
    <property type="match status" value="1"/>
</dbReference>
<dbReference type="STRING" id="1157616.A0A1Z5TM03"/>
<evidence type="ECO:0000313" key="3">
    <source>
        <dbReference type="Proteomes" id="UP000194280"/>
    </source>
</evidence>
<protein>
    <recommendedName>
        <fullName evidence="4">PH domain-containing protein</fullName>
    </recommendedName>
</protein>
<dbReference type="SUPFAM" id="SSF54236">
    <property type="entry name" value="Ubiquitin-like"/>
    <property type="match status" value="1"/>
</dbReference>
<feature type="region of interest" description="Disordered" evidence="1">
    <location>
        <begin position="1"/>
        <end position="188"/>
    </location>
</feature>
<feature type="region of interest" description="Disordered" evidence="1">
    <location>
        <begin position="851"/>
        <end position="917"/>
    </location>
</feature>
<feature type="compositionally biased region" description="Basic and acidic residues" evidence="1">
    <location>
        <begin position="493"/>
        <end position="503"/>
    </location>
</feature>
<sequence>MGDTSTSPPPKVSRYRSQRKAKQQVEETEPPVPDLPQAGPADEGIARSRSRYHRKNAAEGGIGSARPTTAHTQTESPSRSSPARYASRKGRQRHDSPPAQPGATEIPLREDGYGQPVATPEQTQLNGRSVKHSQSPPRATSSHPDTLTQTPSGELFPPMRAEPVQTPPQRIRSDGPPQSSQIKATKSVSELPLYDDIDDDRGGCFGLFKRKRDQSVPTSEKTPIARPSRANNGPRAIRAGGGGVVPATDIPESAINASDRHVIVRFDGHERSFPVTQLTTPVDIIKSAATVFSSPMNVKSVVLLEYFRTVGVQRPLRRYERIRDVLNSWDNDRENSLLLVDPGTGTSEVELSLAGVPSAKPEEQQSWSLSYSQKPGKWEKRYIVLHPSGQLTQQKDPDKPQSQENIAHLSDFDIYTPTQTKLKKVIKPPKRYCFAVKSQQKSMMFESHLNFVHFFCTGDQATSDAFYSALQEWRSWYLVNVMGEGGKPQARPTDPRALRDGNREPPPTAHKPGGDSFDSHYQLGSYKPLIDPDFASEPKRPQTSRTSHENPTLPPPPSSSSSSGAKTAGGLLGRSSSNAKTHVPKPVVPGKEQLADNEPLVNLTRRRSTNDRRRNSADGPARSSGGGGAGGLNAGSDAFAQDGLLGRSYTQRQHKPVTERDGRLNTGGGGGAGGNDGGLHRNPSSSAAGARGGGGGKVGPQQSSGGDLRRAVSRRNGGLSGSEPLTTDLHRTGSRRLAPGPPPSAPASSAAGGLHHTPTGPPGGVVVVPEKPLVDLTPESYQPPQHSLKGKGKGFRPERIGPGGLIDCATSPEDVVGVPPSMEWRGARTGTAVGTAGMKGGSCGAGGAGKIGGGGGVGGGGGGGGGAGPMLDLHEQSKFAPGSLLNRVEREQGGREGGPVIDRGKRVERVERVGEGY</sequence>
<dbReference type="InterPro" id="IPR029071">
    <property type="entry name" value="Ubiquitin-like_domsf"/>
</dbReference>
<dbReference type="AlphaFoldDB" id="A0A1Z5TM03"/>
<feature type="compositionally biased region" description="Basic and acidic residues" evidence="1">
    <location>
        <begin position="902"/>
        <end position="917"/>
    </location>
</feature>
<feature type="compositionally biased region" description="Low complexity" evidence="1">
    <location>
        <begin position="746"/>
        <end position="768"/>
    </location>
</feature>
<dbReference type="PANTHER" id="PTHR38700:SF1">
    <property type="entry name" value="PH DOMAIN-CONTAINING PROTEIN"/>
    <property type="match status" value="1"/>
</dbReference>
<dbReference type="Proteomes" id="UP000194280">
    <property type="component" value="Unassembled WGS sequence"/>
</dbReference>
<name>A0A1Z5TM03_HORWE</name>
<feature type="compositionally biased region" description="Polar residues" evidence="1">
    <location>
        <begin position="120"/>
        <end position="152"/>
    </location>
</feature>
<keyword evidence="3" id="KW-1185">Reference proteome</keyword>
<feature type="region of interest" description="Disordered" evidence="1">
    <location>
        <begin position="205"/>
        <end position="244"/>
    </location>
</feature>
<evidence type="ECO:0000256" key="1">
    <source>
        <dbReference type="SAM" id="MobiDB-lite"/>
    </source>
</evidence>
<feature type="compositionally biased region" description="Basic residues" evidence="1">
    <location>
        <begin position="13"/>
        <end position="22"/>
    </location>
</feature>
<reference evidence="2 3" key="1">
    <citation type="submission" date="2017-01" db="EMBL/GenBank/DDBJ databases">
        <title>The recent genome duplication of the halophilic yeast Hortaea werneckii: insights from long-read sequencing.</title>
        <authorList>
            <person name="Sinha S."/>
            <person name="Flibotte S."/>
            <person name="Neira M."/>
            <person name="Lenassi M."/>
            <person name="Gostincar C."/>
            <person name="Stajich J.E."/>
            <person name="Nislow C.E."/>
        </authorList>
    </citation>
    <scope>NUCLEOTIDE SEQUENCE [LARGE SCALE GENOMIC DNA]</scope>
    <source>
        <strain evidence="2 3">EXF-2000</strain>
    </source>
</reference>
<evidence type="ECO:0008006" key="4">
    <source>
        <dbReference type="Google" id="ProtNLM"/>
    </source>
</evidence>
<accession>A0A1Z5TM03</accession>
<evidence type="ECO:0000313" key="2">
    <source>
        <dbReference type="EMBL" id="OTA37054.1"/>
    </source>
</evidence>
<organism evidence="2 3">
    <name type="scientific">Hortaea werneckii EXF-2000</name>
    <dbReference type="NCBI Taxonomy" id="1157616"/>
    <lineage>
        <taxon>Eukaryota</taxon>
        <taxon>Fungi</taxon>
        <taxon>Dikarya</taxon>
        <taxon>Ascomycota</taxon>
        <taxon>Pezizomycotina</taxon>
        <taxon>Dothideomycetes</taxon>
        <taxon>Dothideomycetidae</taxon>
        <taxon>Mycosphaerellales</taxon>
        <taxon>Teratosphaeriaceae</taxon>
        <taxon>Hortaea</taxon>
    </lineage>
</organism>
<dbReference type="VEuPathDB" id="FungiDB:BTJ68_03167"/>
<dbReference type="Gene3D" id="2.30.29.30">
    <property type="entry name" value="Pleckstrin-homology domain (PH domain)/Phosphotyrosine-binding domain (PTB)"/>
    <property type="match status" value="1"/>
</dbReference>
<dbReference type="InterPro" id="IPR011993">
    <property type="entry name" value="PH-like_dom_sf"/>
</dbReference>